<dbReference type="GO" id="GO:0003677">
    <property type="term" value="F:DNA binding"/>
    <property type="evidence" value="ECO:0007669"/>
    <property type="project" value="UniProtKB-KW"/>
</dbReference>
<sequence length="497" mass="55814">MKQIPSTKTRQRFKATPQLQNAIGLLQLSSSELQAEIQLVIEANALLEIENDIPEQIVNDATDASARIYGESINEDSDWPNLSRIEGPGDLSNDEDSDIDRNLLLAHQRSDNAAFSIDAHEVANQSTSLSDHLIWQINFASLTAKQDAIANAIIHGINGDGMLQTGLDEISSTLQPEVSATLIEIERVLTIVQELDPPGVGSRDLQECLLIQLRLLPRATVAKRVAIQMITDHFEVLVSQDFERLSNILDVSVKELREAIELVQSLNPRPGSMFGSVHTEYLKPDAFVRWEKDRWLVELNPEITPRIRINPLYTELSTMTNKFRSNDYVRENFRNARLFLQGLEYRNSTLANVSSCIVEHQQGFLTKGLAAMKPLTLSDIASELGIHISTVSRITTSKYLMTPQGLFPLKYFFSKTIPTTNGVPVASIAVRDLIRNLIKNEEKREPLSDDLIAKLLESDGIQIARRTVTKYREIMAIPTSTRRKRHYWSFGDSSAAE</sequence>
<keyword evidence="7" id="KW-0238">DNA-binding</keyword>
<dbReference type="InterPro" id="IPR000394">
    <property type="entry name" value="RNA_pol_sigma_54"/>
</dbReference>
<dbReference type="GO" id="GO:0000428">
    <property type="term" value="C:DNA-directed RNA polymerase complex"/>
    <property type="evidence" value="ECO:0007669"/>
    <property type="project" value="UniProtKB-KW"/>
</dbReference>
<proteinExistence type="inferred from homology"/>
<keyword evidence="5" id="KW-0805">Transcription regulation</keyword>
<evidence type="ECO:0000256" key="1">
    <source>
        <dbReference type="ARBA" id="ARBA00008798"/>
    </source>
</evidence>
<evidence type="ECO:0000256" key="7">
    <source>
        <dbReference type="ARBA" id="ARBA00023125"/>
    </source>
</evidence>
<evidence type="ECO:0000256" key="5">
    <source>
        <dbReference type="ARBA" id="ARBA00023015"/>
    </source>
</evidence>
<evidence type="ECO:0000259" key="10">
    <source>
        <dbReference type="Pfam" id="PF04963"/>
    </source>
</evidence>
<dbReference type="InterPro" id="IPR007634">
    <property type="entry name" value="RNA_pol_sigma_54_DNA-bd"/>
</dbReference>
<evidence type="ECO:0000259" key="9">
    <source>
        <dbReference type="Pfam" id="PF04552"/>
    </source>
</evidence>
<keyword evidence="3" id="KW-0808">Transferase</keyword>
<evidence type="ECO:0000256" key="2">
    <source>
        <dbReference type="ARBA" id="ARBA00022478"/>
    </source>
</evidence>
<dbReference type="PANTHER" id="PTHR32248:SF4">
    <property type="entry name" value="RNA POLYMERASE SIGMA-54 FACTOR"/>
    <property type="match status" value="1"/>
</dbReference>
<gene>
    <name evidence="11" type="ORF">METZ01_LOCUS16524</name>
</gene>
<dbReference type="Pfam" id="PF04963">
    <property type="entry name" value="Sigma54_CBD"/>
    <property type="match status" value="1"/>
</dbReference>
<dbReference type="InterPro" id="IPR007046">
    <property type="entry name" value="RNA_pol_sigma_54_core-bd"/>
</dbReference>
<keyword evidence="6" id="KW-0731">Sigma factor</keyword>
<evidence type="ECO:0000256" key="6">
    <source>
        <dbReference type="ARBA" id="ARBA00023082"/>
    </source>
</evidence>
<dbReference type="GO" id="GO:0006352">
    <property type="term" value="P:DNA-templated transcription initiation"/>
    <property type="evidence" value="ECO:0007669"/>
    <property type="project" value="InterPro"/>
</dbReference>
<evidence type="ECO:0008006" key="12">
    <source>
        <dbReference type="Google" id="ProtNLM"/>
    </source>
</evidence>
<evidence type="ECO:0000313" key="11">
    <source>
        <dbReference type="EMBL" id="SUZ63670.1"/>
    </source>
</evidence>
<dbReference type="Pfam" id="PF04552">
    <property type="entry name" value="Sigma54_DBD"/>
    <property type="match status" value="1"/>
</dbReference>
<dbReference type="PIRSF" id="PIRSF000774">
    <property type="entry name" value="RpoN"/>
    <property type="match status" value="1"/>
</dbReference>
<dbReference type="GO" id="GO:0016987">
    <property type="term" value="F:sigma factor activity"/>
    <property type="evidence" value="ECO:0007669"/>
    <property type="project" value="UniProtKB-KW"/>
</dbReference>
<name>A0A381P9R1_9ZZZZ</name>
<dbReference type="AlphaFoldDB" id="A0A381P9R1"/>
<dbReference type="EMBL" id="UINC01000922">
    <property type="protein sequence ID" value="SUZ63670.1"/>
    <property type="molecule type" value="Genomic_DNA"/>
</dbReference>
<dbReference type="PRINTS" id="PR00045">
    <property type="entry name" value="SIGMA54FCT"/>
</dbReference>
<evidence type="ECO:0000256" key="8">
    <source>
        <dbReference type="ARBA" id="ARBA00023163"/>
    </source>
</evidence>
<dbReference type="NCBIfam" id="NF009118">
    <property type="entry name" value="PRK12469.1"/>
    <property type="match status" value="1"/>
</dbReference>
<dbReference type="PROSITE" id="PS00718">
    <property type="entry name" value="SIGMA54_2"/>
    <property type="match status" value="1"/>
</dbReference>
<dbReference type="PROSITE" id="PS50044">
    <property type="entry name" value="SIGMA54_3"/>
    <property type="match status" value="1"/>
</dbReference>
<organism evidence="11">
    <name type="scientific">marine metagenome</name>
    <dbReference type="NCBI Taxonomy" id="408172"/>
    <lineage>
        <taxon>unclassified sequences</taxon>
        <taxon>metagenomes</taxon>
        <taxon>ecological metagenomes</taxon>
    </lineage>
</organism>
<dbReference type="NCBIfam" id="TIGR02395">
    <property type="entry name" value="rpoN_sigma"/>
    <property type="match status" value="1"/>
</dbReference>
<keyword evidence="8" id="KW-0804">Transcription</keyword>
<dbReference type="Pfam" id="PF00309">
    <property type="entry name" value="Sigma54_AID"/>
    <property type="match status" value="1"/>
</dbReference>
<protein>
    <recommendedName>
        <fullName evidence="12">RNA polymerase sigma-54 factor</fullName>
    </recommendedName>
</protein>
<evidence type="ECO:0000256" key="4">
    <source>
        <dbReference type="ARBA" id="ARBA00022695"/>
    </source>
</evidence>
<feature type="domain" description="RNA polymerase sigma factor 54 core-binding" evidence="10">
    <location>
        <begin position="120"/>
        <end position="313"/>
    </location>
</feature>
<dbReference type="Gene3D" id="1.10.10.60">
    <property type="entry name" value="Homeodomain-like"/>
    <property type="match status" value="1"/>
</dbReference>
<dbReference type="PANTHER" id="PTHR32248">
    <property type="entry name" value="RNA POLYMERASE SIGMA-54 FACTOR"/>
    <property type="match status" value="1"/>
</dbReference>
<evidence type="ECO:0000256" key="3">
    <source>
        <dbReference type="ARBA" id="ARBA00022679"/>
    </source>
</evidence>
<comment type="similarity">
    <text evidence="1">Belongs to the sigma-54 factor family.</text>
</comment>
<dbReference type="InterPro" id="IPR038709">
    <property type="entry name" value="RpoN_core-bd_sf"/>
</dbReference>
<accession>A0A381P9R1</accession>
<dbReference type="Gene3D" id="1.10.10.1330">
    <property type="entry name" value="RNA polymerase sigma-54 factor, core-binding domain"/>
    <property type="match status" value="1"/>
</dbReference>
<keyword evidence="4" id="KW-0548">Nucleotidyltransferase</keyword>
<feature type="domain" description="RNA polymerase sigma factor 54 DNA-binding" evidence="9">
    <location>
        <begin position="327"/>
        <end position="485"/>
    </location>
</feature>
<dbReference type="GO" id="GO:0001216">
    <property type="term" value="F:DNA-binding transcription activator activity"/>
    <property type="evidence" value="ECO:0007669"/>
    <property type="project" value="InterPro"/>
</dbReference>
<dbReference type="PROSITE" id="PS00717">
    <property type="entry name" value="SIGMA54_1"/>
    <property type="match status" value="1"/>
</dbReference>
<dbReference type="GO" id="GO:0016779">
    <property type="term" value="F:nucleotidyltransferase activity"/>
    <property type="evidence" value="ECO:0007669"/>
    <property type="project" value="UniProtKB-KW"/>
</dbReference>
<keyword evidence="2" id="KW-0240">DNA-directed RNA polymerase</keyword>
<reference evidence="11" key="1">
    <citation type="submission" date="2018-05" db="EMBL/GenBank/DDBJ databases">
        <authorList>
            <person name="Lanie J.A."/>
            <person name="Ng W.-L."/>
            <person name="Kazmierczak K.M."/>
            <person name="Andrzejewski T.M."/>
            <person name="Davidsen T.M."/>
            <person name="Wayne K.J."/>
            <person name="Tettelin H."/>
            <person name="Glass J.I."/>
            <person name="Rusch D."/>
            <person name="Podicherti R."/>
            <person name="Tsui H.-C.T."/>
            <person name="Winkler M.E."/>
        </authorList>
    </citation>
    <scope>NUCLEOTIDE SEQUENCE</scope>
</reference>